<dbReference type="PROSITE" id="PS00061">
    <property type="entry name" value="ADH_SHORT"/>
    <property type="match status" value="1"/>
</dbReference>
<protein>
    <submittedName>
        <fullName evidence="6">KR domain-containing protein</fullName>
    </submittedName>
    <submittedName>
        <fullName evidence="4">NAD(P)-dependent oxidoreductase</fullName>
    </submittedName>
    <submittedName>
        <fullName evidence="5">SDR family oxidoreductase</fullName>
    </submittedName>
</protein>
<dbReference type="FunFam" id="3.40.50.720:FF:000084">
    <property type="entry name" value="Short-chain dehydrogenase reductase"/>
    <property type="match status" value="1"/>
</dbReference>
<reference evidence="5 8" key="3">
    <citation type="submission" date="2018-09" db="EMBL/GenBank/DDBJ databases">
        <title>Draft genome sequences of Legionella taurinensis isolated from water samples.</title>
        <authorList>
            <person name="Chakeri A."/>
            <person name="Allerberger F."/>
            <person name="Kundi M."/>
            <person name="Ruppitsch W."/>
            <person name="Schmid D."/>
        </authorList>
    </citation>
    <scope>NUCLEOTIDE SEQUENCE [LARGE SCALE GENOMIC DNA]</scope>
    <source>
        <strain evidence="5 8">4570-18-6</strain>
    </source>
</reference>
<evidence type="ECO:0000256" key="1">
    <source>
        <dbReference type="ARBA" id="ARBA00006484"/>
    </source>
</evidence>
<proteinExistence type="inferred from homology"/>
<dbReference type="Gene3D" id="3.40.50.720">
    <property type="entry name" value="NAD(P)-binding Rossmann-like Domain"/>
    <property type="match status" value="1"/>
</dbReference>
<keyword evidence="7" id="KW-1185">Reference proteome</keyword>
<dbReference type="InterPro" id="IPR020904">
    <property type="entry name" value="Sc_DH/Rdtase_CS"/>
</dbReference>
<name>A0A3A5L829_9GAMM</name>
<dbReference type="SUPFAM" id="SSF51735">
    <property type="entry name" value="NAD(P)-binding Rossmann-fold domains"/>
    <property type="match status" value="1"/>
</dbReference>
<sequence length="282" mass="30858">MEKQPAQHQQRQPGIEAIMTPQPEYLSSSYKGSEKLQGKIALITGGDSGIGRAVACAFAMEGADLVVHYLNEQQDAEKTKKIIENTGQSCLLLAANLQNYTACDEVVRQTMERYGRLDILVNNVAEQHPQDTMEEISCEQMENTFKTNFFSYFYMIKAALPFLKKGSVIINTTSVTAYKGSEHLIDYSATKGAILALTRSLSQNLVSRGIRVNAVAPGPIWTPLIPSSFNEEEVQEFGSQVPMKRAGQPAEVAPAYVFLASNDSSYMTGQVIHPNGGVIVNG</sequence>
<dbReference type="Proteomes" id="UP000306421">
    <property type="component" value="Unassembled WGS sequence"/>
</dbReference>
<dbReference type="EMBL" id="QCXM01000008">
    <property type="protein sequence ID" value="PUT47086.1"/>
    <property type="molecule type" value="Genomic_DNA"/>
</dbReference>
<comment type="caution">
    <text evidence="5">The sequence shown here is derived from an EMBL/GenBank/DDBJ whole genome shotgun (WGS) entry which is preliminary data.</text>
</comment>
<dbReference type="EMBL" id="QZWB01000019">
    <property type="protein sequence ID" value="RJT43929.1"/>
    <property type="molecule type" value="Genomic_DNA"/>
</dbReference>
<dbReference type="PANTHER" id="PTHR48107">
    <property type="entry name" value="NADPH-DEPENDENT ALDEHYDE REDUCTASE-LIKE PROTEIN, CHLOROPLASTIC-RELATED"/>
    <property type="match status" value="1"/>
</dbReference>
<dbReference type="InterPro" id="IPR036291">
    <property type="entry name" value="NAD(P)-bd_dom_sf"/>
</dbReference>
<dbReference type="GeneID" id="48947400"/>
<evidence type="ECO:0000313" key="9">
    <source>
        <dbReference type="Proteomes" id="UP000306421"/>
    </source>
</evidence>
<gene>
    <name evidence="5" type="ORF">D6J04_13645</name>
    <name evidence="4" type="ORF">DB745_08650</name>
    <name evidence="6" type="ORF">DIZ81_03640</name>
</gene>
<dbReference type="EMBL" id="QFGG01000003">
    <property type="protein sequence ID" value="TID44601.1"/>
    <property type="molecule type" value="Genomic_DNA"/>
</dbReference>
<keyword evidence="2" id="KW-0560">Oxidoreductase</keyword>
<reference evidence="4 7" key="1">
    <citation type="submission" date="2018-04" db="EMBL/GenBank/DDBJ databases">
        <title>Whole genome sequence comparison of clinical and drinking water Legionella pneumophila isolates associated with the Flint Water Crisis.</title>
        <authorList>
            <person name="Garner E."/>
            <person name="Brown C."/>
            <person name="Schwake O."/>
            <person name="Coil D."/>
            <person name="Jospin G."/>
            <person name="Eisen J."/>
            <person name="Edwards M."/>
            <person name="Pruden A."/>
        </authorList>
    </citation>
    <scope>NUCLEOTIDE SEQUENCE [LARGE SCALE GENOMIC DNA]</scope>
    <source>
        <strain evidence="4 7">Genessee03</strain>
    </source>
</reference>
<dbReference type="PANTHER" id="PTHR48107:SF16">
    <property type="entry name" value="NADPH-DEPENDENT ALDEHYDE REDUCTASE 1, CHLOROPLASTIC"/>
    <property type="match status" value="1"/>
</dbReference>
<dbReference type="GO" id="GO:0016614">
    <property type="term" value="F:oxidoreductase activity, acting on CH-OH group of donors"/>
    <property type="evidence" value="ECO:0007669"/>
    <property type="project" value="UniProtKB-ARBA"/>
</dbReference>
<dbReference type="Pfam" id="PF13561">
    <property type="entry name" value="adh_short_C2"/>
    <property type="match status" value="1"/>
</dbReference>
<feature type="region of interest" description="Disordered" evidence="3">
    <location>
        <begin position="1"/>
        <end position="20"/>
    </location>
</feature>
<dbReference type="Proteomes" id="UP000270757">
    <property type="component" value="Unassembled WGS sequence"/>
</dbReference>
<evidence type="ECO:0000313" key="7">
    <source>
        <dbReference type="Proteomes" id="UP000251035"/>
    </source>
</evidence>
<dbReference type="InterPro" id="IPR002347">
    <property type="entry name" value="SDR_fam"/>
</dbReference>
<evidence type="ECO:0000313" key="6">
    <source>
        <dbReference type="EMBL" id="TID44601.1"/>
    </source>
</evidence>
<feature type="compositionally biased region" description="Polar residues" evidence="3">
    <location>
        <begin position="1"/>
        <end position="12"/>
    </location>
</feature>
<evidence type="ECO:0000313" key="5">
    <source>
        <dbReference type="EMBL" id="RJT43929.1"/>
    </source>
</evidence>
<dbReference type="NCBIfam" id="NF005214">
    <property type="entry name" value="PRK06701.1"/>
    <property type="match status" value="1"/>
</dbReference>
<reference evidence="6 9" key="2">
    <citation type="submission" date="2018-04" db="EMBL/GenBank/DDBJ databases">
        <title>Whole genome sequence comparison of clinical and drinking water Legionella pneumophila isolates.</title>
        <authorList>
            <person name="Garner E."/>
        </authorList>
    </citation>
    <scope>NUCLEOTIDE SEQUENCE [LARGE SCALE GENOMIC DNA]</scope>
    <source>
        <strain evidence="6 9">WH02</strain>
    </source>
</reference>
<dbReference type="RefSeq" id="WP_108291437.1">
    <property type="nucleotide sequence ID" value="NZ_CAAAIR010000002.1"/>
</dbReference>
<comment type="similarity">
    <text evidence="1">Belongs to the short-chain dehydrogenases/reductases (SDR) family.</text>
</comment>
<dbReference type="OrthoDB" id="9809287at2"/>
<evidence type="ECO:0000313" key="4">
    <source>
        <dbReference type="EMBL" id="PUT47086.1"/>
    </source>
</evidence>
<dbReference type="CDD" id="cd05355">
    <property type="entry name" value="SDR_c1"/>
    <property type="match status" value="1"/>
</dbReference>
<dbReference type="PRINTS" id="PR00080">
    <property type="entry name" value="SDRFAMILY"/>
</dbReference>
<dbReference type="Proteomes" id="UP000251035">
    <property type="component" value="Unassembled WGS sequence"/>
</dbReference>
<accession>A0A3A5L829</accession>
<dbReference type="AlphaFoldDB" id="A0A3A5L829"/>
<dbReference type="PRINTS" id="PR00081">
    <property type="entry name" value="GDHRDH"/>
</dbReference>
<organism evidence="5 8">
    <name type="scientific">Legionella taurinensis</name>
    <dbReference type="NCBI Taxonomy" id="70611"/>
    <lineage>
        <taxon>Bacteria</taxon>
        <taxon>Pseudomonadati</taxon>
        <taxon>Pseudomonadota</taxon>
        <taxon>Gammaproteobacteria</taxon>
        <taxon>Legionellales</taxon>
        <taxon>Legionellaceae</taxon>
        <taxon>Legionella</taxon>
    </lineage>
</organism>
<evidence type="ECO:0000313" key="8">
    <source>
        <dbReference type="Proteomes" id="UP000270757"/>
    </source>
</evidence>
<evidence type="ECO:0000256" key="2">
    <source>
        <dbReference type="ARBA" id="ARBA00023002"/>
    </source>
</evidence>
<evidence type="ECO:0000256" key="3">
    <source>
        <dbReference type="SAM" id="MobiDB-lite"/>
    </source>
</evidence>